<dbReference type="AlphaFoldDB" id="A0AAV7NTT3"/>
<evidence type="ECO:0000313" key="3">
    <source>
        <dbReference type="Proteomes" id="UP001066276"/>
    </source>
</evidence>
<comment type="caution">
    <text evidence="2">The sequence shown here is derived from an EMBL/GenBank/DDBJ whole genome shotgun (WGS) entry which is preliminary data.</text>
</comment>
<feature type="region of interest" description="Disordered" evidence="1">
    <location>
        <begin position="25"/>
        <end position="46"/>
    </location>
</feature>
<name>A0AAV7NTT3_PLEWA</name>
<gene>
    <name evidence="2" type="ORF">NDU88_006552</name>
</gene>
<sequence length="139" mass="14428">MLWVSVGALLASLGRPRQPRHLCVEPDLDSGGGRADPCAAGRRRQRPLEGGRRIRNFLPGCRNCAAREPGYGVCGRRPELVQGAPAAAQAGAHLGLTVDVITLDSGTRAAAAAPLVPARDVVEARGGGAKKRPEALGHT</sequence>
<dbReference type="EMBL" id="JANPWB010000012">
    <property type="protein sequence ID" value="KAJ1118360.1"/>
    <property type="molecule type" value="Genomic_DNA"/>
</dbReference>
<evidence type="ECO:0000313" key="2">
    <source>
        <dbReference type="EMBL" id="KAJ1118360.1"/>
    </source>
</evidence>
<dbReference type="Proteomes" id="UP001066276">
    <property type="component" value="Chromosome 8"/>
</dbReference>
<evidence type="ECO:0000256" key="1">
    <source>
        <dbReference type="SAM" id="MobiDB-lite"/>
    </source>
</evidence>
<accession>A0AAV7NTT3</accession>
<keyword evidence="3" id="KW-1185">Reference proteome</keyword>
<organism evidence="2 3">
    <name type="scientific">Pleurodeles waltl</name>
    <name type="common">Iberian ribbed newt</name>
    <dbReference type="NCBI Taxonomy" id="8319"/>
    <lineage>
        <taxon>Eukaryota</taxon>
        <taxon>Metazoa</taxon>
        <taxon>Chordata</taxon>
        <taxon>Craniata</taxon>
        <taxon>Vertebrata</taxon>
        <taxon>Euteleostomi</taxon>
        <taxon>Amphibia</taxon>
        <taxon>Batrachia</taxon>
        <taxon>Caudata</taxon>
        <taxon>Salamandroidea</taxon>
        <taxon>Salamandridae</taxon>
        <taxon>Pleurodelinae</taxon>
        <taxon>Pleurodeles</taxon>
    </lineage>
</organism>
<protein>
    <submittedName>
        <fullName evidence="2">Uncharacterized protein</fullName>
    </submittedName>
</protein>
<proteinExistence type="predicted"/>
<reference evidence="2" key="1">
    <citation type="journal article" date="2022" name="bioRxiv">
        <title>Sequencing and chromosome-scale assembly of the giantPleurodeles waltlgenome.</title>
        <authorList>
            <person name="Brown T."/>
            <person name="Elewa A."/>
            <person name="Iarovenko S."/>
            <person name="Subramanian E."/>
            <person name="Araus A.J."/>
            <person name="Petzold A."/>
            <person name="Susuki M."/>
            <person name="Suzuki K.-i.T."/>
            <person name="Hayashi T."/>
            <person name="Toyoda A."/>
            <person name="Oliveira C."/>
            <person name="Osipova E."/>
            <person name="Leigh N.D."/>
            <person name="Simon A."/>
            <person name="Yun M.H."/>
        </authorList>
    </citation>
    <scope>NUCLEOTIDE SEQUENCE</scope>
    <source>
        <strain evidence="2">20211129_DDA</strain>
        <tissue evidence="2">Liver</tissue>
    </source>
</reference>